<keyword evidence="1" id="KW-0812">Transmembrane</keyword>
<proteinExistence type="predicted"/>
<evidence type="ECO:0000313" key="3">
    <source>
        <dbReference type="Proteomes" id="UP001170959"/>
    </source>
</evidence>
<reference evidence="2" key="1">
    <citation type="submission" date="2020-06" db="EMBL/GenBank/DDBJ databases">
        <authorList>
            <person name="Dong N."/>
        </authorList>
    </citation>
    <scope>NUCLEOTIDE SEQUENCE</scope>
    <source>
        <strain evidence="2">R655-4</strain>
    </source>
</reference>
<keyword evidence="1" id="KW-1133">Transmembrane helix</keyword>
<comment type="caution">
    <text evidence="2">The sequence shown here is derived from an EMBL/GenBank/DDBJ whole genome shotgun (WGS) entry which is preliminary data.</text>
</comment>
<protein>
    <submittedName>
        <fullName evidence="2">Uncharacterized protein</fullName>
    </submittedName>
</protein>
<evidence type="ECO:0000256" key="1">
    <source>
        <dbReference type="SAM" id="Phobius"/>
    </source>
</evidence>
<feature type="transmembrane region" description="Helical" evidence="1">
    <location>
        <begin position="276"/>
        <end position="298"/>
    </location>
</feature>
<dbReference type="AlphaFoldDB" id="A0AAJ1QG71"/>
<feature type="transmembrane region" description="Helical" evidence="1">
    <location>
        <begin position="41"/>
        <end position="59"/>
    </location>
</feature>
<accession>A0AAJ1QG71</accession>
<sequence>MSNTNFDKELDLNNIITSFRKNIQSCIYNFINIIFINKLKVLILIILGIGIGVFLNHYFTKRVSKLIVLSNNNSVEYLYSKIQNLQSNLSDPKAKKFVMNINHVEITPIVDVYKFTGARESNLETLKMYAEDGDIMKMTEDKNFIKNYDSHIISISNGKNLVSEKTINEIIHYLNNDLFYKELLKISKENYLNKIKQNELLIQQIDILIAKYNTQDNKGGQLLYNNENLQLNDLLKTKVDLFNENNNIKIKLVETKNTINLLSYDLNTIVKPKVNFILFLPILFLFFYFTFIYISLFYKNFKETTVAQN</sequence>
<organism evidence="2 3">
    <name type="scientific">Empedobacter brevis</name>
    <dbReference type="NCBI Taxonomy" id="247"/>
    <lineage>
        <taxon>Bacteria</taxon>
        <taxon>Pseudomonadati</taxon>
        <taxon>Bacteroidota</taxon>
        <taxon>Flavobacteriia</taxon>
        <taxon>Flavobacteriales</taxon>
        <taxon>Weeksellaceae</taxon>
        <taxon>Empedobacter</taxon>
    </lineage>
</organism>
<dbReference type="EMBL" id="JACAGJ010000006">
    <property type="protein sequence ID" value="MDM1073361.1"/>
    <property type="molecule type" value="Genomic_DNA"/>
</dbReference>
<gene>
    <name evidence="2" type="ORF">HX001_12800</name>
</gene>
<reference evidence="2" key="2">
    <citation type="journal article" date="2022" name="Sci. Total Environ.">
        <title>Prevalence, transmission, and molecular epidemiology of tet(X)-positive bacteria among humans, animals, and environmental niches in China: An epidemiological, and genomic-based study.</title>
        <authorList>
            <person name="Dong N."/>
            <person name="Zeng Y."/>
            <person name="Cai C."/>
            <person name="Sun C."/>
            <person name="Lu J."/>
            <person name="Liu C."/>
            <person name="Zhou H."/>
            <person name="Sun Q."/>
            <person name="Shu L."/>
            <person name="Wang H."/>
            <person name="Wang Y."/>
            <person name="Wang S."/>
            <person name="Wu C."/>
            <person name="Chan E.W."/>
            <person name="Chen G."/>
            <person name="Shen Z."/>
            <person name="Chen S."/>
            <person name="Zhang R."/>
        </authorList>
    </citation>
    <scope>NUCLEOTIDE SEQUENCE</scope>
    <source>
        <strain evidence="2">R655-4</strain>
    </source>
</reference>
<dbReference type="Proteomes" id="UP001170959">
    <property type="component" value="Unassembled WGS sequence"/>
</dbReference>
<name>A0AAJ1QG71_9FLAO</name>
<evidence type="ECO:0000313" key="2">
    <source>
        <dbReference type="EMBL" id="MDM1073361.1"/>
    </source>
</evidence>
<keyword evidence="1" id="KW-0472">Membrane</keyword>
<dbReference type="RefSeq" id="WP_286493969.1">
    <property type="nucleotide sequence ID" value="NZ_DAMCAC010000006.1"/>
</dbReference>